<evidence type="ECO:0000313" key="1">
    <source>
        <dbReference type="EMBL" id="ACF43892.1"/>
    </source>
</evidence>
<gene>
    <name evidence="1" type="ordered locus">Ppha_1655</name>
</gene>
<evidence type="ECO:0000313" key="2">
    <source>
        <dbReference type="Proteomes" id="UP000002724"/>
    </source>
</evidence>
<dbReference type="EMBL" id="CP001110">
    <property type="protein sequence ID" value="ACF43892.1"/>
    <property type="molecule type" value="Genomic_DNA"/>
</dbReference>
<dbReference type="KEGG" id="pph:Ppha_1655"/>
<dbReference type="OrthoDB" id="593725at2"/>
<sequence length="416" mass="46861">MQPIRINNYCFNHIHTWIQYDKRFPQFIEVVIEVFYPENRQAEGLVMFNHGFLIGNDLLYYPKKIIGGLLNDNPLFGINPSRYYNYTSAIVEHNWAMAFVTASHMQSVAMPWIDFGGNPRVGQDAYAAASYLIKYGATDEFYKIDEHNRNRSFYNRELILQTGFMKNNNVIFAGHSVGGAHAQVASVGFEKLQEIGKDTSRSFDPVLFDREFVPALSSAMSSWSAEERANPVGYLQLSPVDMKVPLLAPGMERYRDVLSESPIPGIMIIGECDNACLNMSQPPAWSSDAAKKTEFTQLSSPTSWSAVASVEYGSHCGYLTEKSPLCSVADIKNPCKSNKEKEPYKAGGDETLFTTELIKNFINLYPENDGFNGGFKGDFDQWRGSNFMKWLNRKSPDGVINLVPFSDGEYVSFARD</sequence>
<name>B4SAU6_PELPB</name>
<dbReference type="AlphaFoldDB" id="B4SAU6"/>
<protein>
    <submittedName>
        <fullName evidence="1">Uncharacterized protein</fullName>
    </submittedName>
</protein>
<dbReference type="RefSeq" id="WP_012508379.1">
    <property type="nucleotide sequence ID" value="NC_011060.1"/>
</dbReference>
<reference evidence="1 2" key="1">
    <citation type="submission" date="2008-06" db="EMBL/GenBank/DDBJ databases">
        <title>Complete sequence of Pelodictyon phaeoclathratiforme BU-1.</title>
        <authorList>
            <consortium name="US DOE Joint Genome Institute"/>
            <person name="Lucas S."/>
            <person name="Copeland A."/>
            <person name="Lapidus A."/>
            <person name="Glavina del Rio T."/>
            <person name="Dalin E."/>
            <person name="Tice H."/>
            <person name="Bruce D."/>
            <person name="Goodwin L."/>
            <person name="Pitluck S."/>
            <person name="Schmutz J."/>
            <person name="Larimer F."/>
            <person name="Land M."/>
            <person name="Hauser L."/>
            <person name="Kyrpides N."/>
            <person name="Mikhailova N."/>
            <person name="Liu Z."/>
            <person name="Li T."/>
            <person name="Zhao F."/>
            <person name="Overmann J."/>
            <person name="Bryant D.A."/>
            <person name="Richardson P."/>
        </authorList>
    </citation>
    <scope>NUCLEOTIDE SEQUENCE [LARGE SCALE GENOMIC DNA]</scope>
    <source>
        <strain evidence="2">DSM 5477 / BU-1</strain>
    </source>
</reference>
<dbReference type="eggNOG" id="ENOG502Z8P2">
    <property type="taxonomic scope" value="Bacteria"/>
</dbReference>
<organism evidence="1 2">
    <name type="scientific">Pelodictyon phaeoclathratiforme (strain DSM 5477 / BU-1)</name>
    <dbReference type="NCBI Taxonomy" id="324925"/>
    <lineage>
        <taxon>Bacteria</taxon>
        <taxon>Pseudomonadati</taxon>
        <taxon>Chlorobiota</taxon>
        <taxon>Chlorobiia</taxon>
        <taxon>Chlorobiales</taxon>
        <taxon>Chlorobiaceae</taxon>
        <taxon>Chlorobium/Pelodictyon group</taxon>
        <taxon>Pelodictyon</taxon>
    </lineage>
</organism>
<dbReference type="HOGENOM" id="CLU_639132_0_0_10"/>
<keyword evidence="2" id="KW-1185">Reference proteome</keyword>
<accession>B4SAU6</accession>
<dbReference type="Proteomes" id="UP000002724">
    <property type="component" value="Chromosome"/>
</dbReference>
<proteinExistence type="predicted"/>